<dbReference type="EMBL" id="LT934114">
    <property type="protein sequence ID" value="VAH44189.1"/>
    <property type="molecule type" value="Genomic_DNA"/>
</dbReference>
<feature type="compositionally biased region" description="Polar residues" evidence="1">
    <location>
        <begin position="146"/>
        <end position="163"/>
    </location>
</feature>
<keyword evidence="3" id="KW-1185">Reference proteome</keyword>
<dbReference type="Proteomes" id="UP000324705">
    <property type="component" value="Chromosome 2B"/>
</dbReference>
<proteinExistence type="predicted"/>
<protein>
    <submittedName>
        <fullName evidence="2">Uncharacterized protein</fullName>
    </submittedName>
</protein>
<evidence type="ECO:0000256" key="1">
    <source>
        <dbReference type="SAM" id="MobiDB-lite"/>
    </source>
</evidence>
<dbReference type="Gramene" id="TRITD2Bv1G072850.1">
    <property type="protein sequence ID" value="TRITD2Bv1G072850.1"/>
    <property type="gene ID" value="TRITD2Bv1G072850"/>
</dbReference>
<organism evidence="2 3">
    <name type="scientific">Triticum turgidum subsp. durum</name>
    <name type="common">Durum wheat</name>
    <name type="synonym">Triticum durum</name>
    <dbReference type="NCBI Taxonomy" id="4567"/>
    <lineage>
        <taxon>Eukaryota</taxon>
        <taxon>Viridiplantae</taxon>
        <taxon>Streptophyta</taxon>
        <taxon>Embryophyta</taxon>
        <taxon>Tracheophyta</taxon>
        <taxon>Spermatophyta</taxon>
        <taxon>Magnoliopsida</taxon>
        <taxon>Liliopsida</taxon>
        <taxon>Poales</taxon>
        <taxon>Poaceae</taxon>
        <taxon>BOP clade</taxon>
        <taxon>Pooideae</taxon>
        <taxon>Triticodae</taxon>
        <taxon>Triticeae</taxon>
        <taxon>Triticinae</taxon>
        <taxon>Triticum</taxon>
    </lineage>
</organism>
<accession>A0A9R1PIS5</accession>
<feature type="region of interest" description="Disordered" evidence="1">
    <location>
        <begin position="95"/>
        <end position="176"/>
    </location>
</feature>
<evidence type="ECO:0000313" key="2">
    <source>
        <dbReference type="EMBL" id="VAH44189.1"/>
    </source>
</evidence>
<name>A0A9R1PIS5_TRITD</name>
<gene>
    <name evidence="2" type="ORF">TRITD_2Bv1G072850</name>
</gene>
<sequence length="195" mass="20878">MAAKCKYRAPTGVFWSFCVQAYKNQHLPWTAPPALVQHPDPFPRVAPSPSHPNPSRRYLAGPAAAAALPSFPPRSSPAAELAATAALRPDPLLTAASTRARPLPVARVSAASNSGEPPSSHGRGRPPRPAHGRARRRLLRCGAGPTTSASLLHGQTSKGNSKPYQGRGLKSPHFKSMGAIHKNRTSWHCCWRRAT</sequence>
<feature type="compositionally biased region" description="Basic residues" evidence="1">
    <location>
        <begin position="122"/>
        <end position="139"/>
    </location>
</feature>
<evidence type="ECO:0000313" key="3">
    <source>
        <dbReference type="Proteomes" id="UP000324705"/>
    </source>
</evidence>
<reference evidence="2 3" key="1">
    <citation type="submission" date="2017-09" db="EMBL/GenBank/DDBJ databases">
        <authorList>
            <consortium name="International Durum Wheat Genome Sequencing Consortium (IDWGSC)"/>
            <person name="Milanesi L."/>
        </authorList>
    </citation>
    <scope>NUCLEOTIDE SEQUENCE [LARGE SCALE GENOMIC DNA]</scope>
    <source>
        <strain evidence="3">cv. Svevo</strain>
    </source>
</reference>
<dbReference type="AlphaFoldDB" id="A0A9R1PIS5"/>